<dbReference type="OrthoDB" id="6427809at2759"/>
<evidence type="ECO:0000313" key="3">
    <source>
        <dbReference type="Proteomes" id="UP000183832"/>
    </source>
</evidence>
<name>A0A1J1IPX7_9DIPT</name>
<evidence type="ECO:0000256" key="1">
    <source>
        <dbReference type="SAM" id="MobiDB-lite"/>
    </source>
</evidence>
<feature type="compositionally biased region" description="Polar residues" evidence="1">
    <location>
        <begin position="1"/>
        <end position="26"/>
    </location>
</feature>
<reference evidence="2 3" key="1">
    <citation type="submission" date="2015-04" db="EMBL/GenBank/DDBJ databases">
        <authorList>
            <person name="Syromyatnikov M.Y."/>
            <person name="Popov V.N."/>
        </authorList>
    </citation>
    <scope>NUCLEOTIDE SEQUENCE [LARGE SCALE GENOMIC DNA]</scope>
</reference>
<organism evidence="2 3">
    <name type="scientific">Clunio marinus</name>
    <dbReference type="NCBI Taxonomy" id="568069"/>
    <lineage>
        <taxon>Eukaryota</taxon>
        <taxon>Metazoa</taxon>
        <taxon>Ecdysozoa</taxon>
        <taxon>Arthropoda</taxon>
        <taxon>Hexapoda</taxon>
        <taxon>Insecta</taxon>
        <taxon>Pterygota</taxon>
        <taxon>Neoptera</taxon>
        <taxon>Endopterygota</taxon>
        <taxon>Diptera</taxon>
        <taxon>Nematocera</taxon>
        <taxon>Chironomoidea</taxon>
        <taxon>Chironomidae</taxon>
        <taxon>Clunio</taxon>
    </lineage>
</organism>
<dbReference type="STRING" id="568069.A0A1J1IPX7"/>
<accession>A0A1J1IPX7</accession>
<dbReference type="EMBL" id="CVRI01000055">
    <property type="protein sequence ID" value="CRL01150.1"/>
    <property type="molecule type" value="Genomic_DNA"/>
</dbReference>
<feature type="region of interest" description="Disordered" evidence="1">
    <location>
        <begin position="1"/>
        <end position="33"/>
    </location>
</feature>
<proteinExistence type="predicted"/>
<gene>
    <name evidence="2" type="ORF">CLUMA_CG014329</name>
</gene>
<dbReference type="AlphaFoldDB" id="A0A1J1IPX7"/>
<keyword evidence="3" id="KW-1185">Reference proteome</keyword>
<dbReference type="Proteomes" id="UP000183832">
    <property type="component" value="Unassembled WGS sequence"/>
</dbReference>
<protein>
    <submittedName>
        <fullName evidence="2">CLUMA_CG014329, isoform A</fullName>
    </submittedName>
</protein>
<sequence>MSPSAGQTEHLTSNAGNDPWSQQNGKENQRPPVFFPEDYIAALKKFSKFGSNNGSHKSIYDTIDDAKADKSVVIANKSRTLPFSKTSEYSSPITPADTEMTLKQFGSITELLTKLRADLRQSFQRQKASKKLKKKSKSKLRLHNVSLGFLKERSYLGYRYLKSMAC</sequence>
<evidence type="ECO:0000313" key="2">
    <source>
        <dbReference type="EMBL" id="CRL01150.1"/>
    </source>
</evidence>